<proteinExistence type="predicted"/>
<comment type="caution">
    <text evidence="1">The sequence shown here is derived from an EMBL/GenBank/DDBJ whole genome shotgun (WGS) entry which is preliminary data.</text>
</comment>
<accession>A0ABV6YQL3</accession>
<keyword evidence="2" id="KW-1185">Reference proteome</keyword>
<gene>
    <name evidence="1" type="ORF">ACFL2Z_04845</name>
</gene>
<dbReference type="EMBL" id="JBHPEI010000089">
    <property type="protein sequence ID" value="MFC1800217.1"/>
    <property type="molecule type" value="Genomic_DNA"/>
</dbReference>
<dbReference type="Proteomes" id="UP001594288">
    <property type="component" value="Unassembled WGS sequence"/>
</dbReference>
<dbReference type="PROSITE" id="PS51257">
    <property type="entry name" value="PROKAR_LIPOPROTEIN"/>
    <property type="match status" value="1"/>
</dbReference>
<organism evidence="1 2">
    <name type="scientific">Eiseniibacteriota bacterium</name>
    <dbReference type="NCBI Taxonomy" id="2212470"/>
    <lineage>
        <taxon>Bacteria</taxon>
        <taxon>Candidatus Eiseniibacteriota</taxon>
    </lineage>
</organism>
<protein>
    <submittedName>
        <fullName evidence="1">Uncharacterized protein</fullName>
    </submittedName>
</protein>
<evidence type="ECO:0000313" key="2">
    <source>
        <dbReference type="Proteomes" id="UP001594288"/>
    </source>
</evidence>
<name>A0ABV6YQL3_UNCEI</name>
<reference evidence="1 2" key="1">
    <citation type="submission" date="2024-09" db="EMBL/GenBank/DDBJ databases">
        <authorList>
            <person name="D'Angelo T."/>
        </authorList>
    </citation>
    <scope>NUCLEOTIDE SEQUENCE [LARGE SCALE GENOMIC DNA]</scope>
    <source>
        <strain evidence="1">SAG AM-311-F02</strain>
    </source>
</reference>
<evidence type="ECO:0000313" key="1">
    <source>
        <dbReference type="EMBL" id="MFC1800217.1"/>
    </source>
</evidence>
<sequence length="714" mass="79747">MTELRFRKLLGLSIAAGCILLLLFTACSEKSGGTRVPNIPPETSIAFGPTPDSLTYYKVQAYWYGTDADGDVIGFQVKTVKNVDSLNSIQDIDWPPVIRDSVTVSRESLFVLQADSCCMGEGETSSALSSWGLLVRAVDDQWAPSEEPAVVFFKAGNAIPKVKIVVPEKLPIEFMDVPSHPFVEWEGEDPDGDASQLEYKYLVIPAADVNPSFPRLPPFSHEGSGGGYASPEIGTWSEWVPADCTFVKDIDLSLYRGTQEKVWVYITVKDEGGAVLGEKLFVSYNNASNGIKLLVVETGSGVTTIIDGGALGRRSSMKVAEYESNIAGVFLGTEVSFRFWAEEEAGRGEIAESYRFYWDSPEDPGSAWNYWSGTAPIRDPGTTPEWFVRYPVDGGRLMPSLGRHVFVVDLKDLNQVISHCEFHLEILEGPRRAPEKKILLVDDDNVKWLEPSWGAHDDAQNALWDDILEGYNWEEFDTGDKYQYELPIRMVDQATTVIWMVDQDTEGDITHLLEVCSQLGNYLQSYVNVGGNLILLGRDPSYASGYWPDGTPPFSRRPNFTDWDFRPRWDAATEESLFNWNWEIFGIEKMRQPSPAKPYNTLWPCDGCAEAFADTIEMGPQADRAGVEGSFQNAFYITDLREDINVVPLYSTAIDTSGEWVTSGNEYIAVYVPGNDLRGHAAYIGAPEYWFDHAKIKDLIRKLLEEFGEEPVGY</sequence>